<dbReference type="Proteomes" id="UP000580797">
    <property type="component" value="Unassembled WGS sequence"/>
</dbReference>
<dbReference type="RefSeq" id="WP_260170566.1">
    <property type="nucleotide sequence ID" value="NZ_BAAARH010000008.1"/>
</dbReference>
<gene>
    <name evidence="1" type="ORF">HD598_002417</name>
</gene>
<name>A0A7W8TX16_9MICC</name>
<dbReference type="AlphaFoldDB" id="A0A7W8TX16"/>
<reference evidence="1 2" key="1">
    <citation type="submission" date="2020-08" db="EMBL/GenBank/DDBJ databases">
        <title>Sequencing the genomes of 1000 actinobacteria strains.</title>
        <authorList>
            <person name="Klenk H.-P."/>
        </authorList>
    </citation>
    <scope>NUCLEOTIDE SEQUENCE [LARGE SCALE GENOMIC DNA]</scope>
    <source>
        <strain evidence="1 2">DSM 105783</strain>
    </source>
</reference>
<dbReference type="EMBL" id="JACHDR010000001">
    <property type="protein sequence ID" value="MBB5513730.1"/>
    <property type="molecule type" value="Genomic_DNA"/>
</dbReference>
<comment type="caution">
    <text evidence="1">The sequence shown here is derived from an EMBL/GenBank/DDBJ whole genome shotgun (WGS) entry which is preliminary data.</text>
</comment>
<proteinExistence type="predicted"/>
<sequence>MSTLHFGGLAKTTVIVPRRERRSLAPAPWCELVLDELTRNSCAASTCSLLRKFRMATSSKTLTGL</sequence>
<evidence type="ECO:0000313" key="2">
    <source>
        <dbReference type="Proteomes" id="UP000580797"/>
    </source>
</evidence>
<organism evidence="1 2">
    <name type="scientific">Neomicrococcus aestuarii</name>
    <dbReference type="NCBI Taxonomy" id="556325"/>
    <lineage>
        <taxon>Bacteria</taxon>
        <taxon>Bacillati</taxon>
        <taxon>Actinomycetota</taxon>
        <taxon>Actinomycetes</taxon>
        <taxon>Micrococcales</taxon>
        <taxon>Micrococcaceae</taxon>
        <taxon>Neomicrococcus</taxon>
    </lineage>
</organism>
<protein>
    <submittedName>
        <fullName evidence="1">Uncharacterized protein</fullName>
    </submittedName>
</protein>
<evidence type="ECO:0000313" key="1">
    <source>
        <dbReference type="EMBL" id="MBB5513730.1"/>
    </source>
</evidence>
<accession>A0A7W8TX16</accession>